<dbReference type="PANTHER" id="PTHR31321:SF134">
    <property type="entry name" value="PECTINESTERASE"/>
    <property type="match status" value="1"/>
</dbReference>
<dbReference type="Pfam" id="PF01095">
    <property type="entry name" value="Pectinesterase"/>
    <property type="match status" value="2"/>
</dbReference>
<keyword evidence="5" id="KW-0063">Aspartyl esterase</keyword>
<keyword evidence="4" id="KW-0378">Hydrolase</keyword>
<dbReference type="GO" id="GO:0030599">
    <property type="term" value="F:pectinesterase activity"/>
    <property type="evidence" value="ECO:0007669"/>
    <property type="project" value="UniProtKB-EC"/>
</dbReference>
<evidence type="ECO:0000256" key="6">
    <source>
        <dbReference type="SAM" id="SignalP"/>
    </source>
</evidence>
<evidence type="ECO:0000256" key="2">
    <source>
        <dbReference type="ARBA" id="ARBA00008891"/>
    </source>
</evidence>
<dbReference type="OrthoDB" id="2019149at2759"/>
<comment type="caution">
    <text evidence="8">The sequence shown here is derived from an EMBL/GenBank/DDBJ whole genome shotgun (WGS) entry which is preliminary data.</text>
</comment>
<dbReference type="InterPro" id="IPR000070">
    <property type="entry name" value="Pectinesterase_cat"/>
</dbReference>
<dbReference type="AlphaFoldDB" id="A0A9Q1KT91"/>
<evidence type="ECO:0000256" key="4">
    <source>
        <dbReference type="ARBA" id="ARBA00022801"/>
    </source>
</evidence>
<keyword evidence="6" id="KW-0732">Signal</keyword>
<evidence type="ECO:0000313" key="9">
    <source>
        <dbReference type="Proteomes" id="UP001153076"/>
    </source>
</evidence>
<proteinExistence type="inferred from homology"/>
<keyword evidence="9" id="KW-1185">Reference proteome</keyword>
<dbReference type="InterPro" id="IPR011050">
    <property type="entry name" value="Pectin_lyase_fold/virulence"/>
</dbReference>
<name>A0A9Q1KT91_9CARY</name>
<feature type="domain" description="Pectinesterase catalytic" evidence="7">
    <location>
        <begin position="42"/>
        <end position="132"/>
    </location>
</feature>
<dbReference type="GO" id="GO:0045490">
    <property type="term" value="P:pectin catabolic process"/>
    <property type="evidence" value="ECO:0007669"/>
    <property type="project" value="TreeGrafter"/>
</dbReference>
<dbReference type="Proteomes" id="UP001153076">
    <property type="component" value="Unassembled WGS sequence"/>
</dbReference>
<organism evidence="8 9">
    <name type="scientific">Carnegiea gigantea</name>
    <dbReference type="NCBI Taxonomy" id="171969"/>
    <lineage>
        <taxon>Eukaryota</taxon>
        <taxon>Viridiplantae</taxon>
        <taxon>Streptophyta</taxon>
        <taxon>Embryophyta</taxon>
        <taxon>Tracheophyta</taxon>
        <taxon>Spermatophyta</taxon>
        <taxon>Magnoliopsida</taxon>
        <taxon>eudicotyledons</taxon>
        <taxon>Gunneridae</taxon>
        <taxon>Pentapetalae</taxon>
        <taxon>Caryophyllales</taxon>
        <taxon>Cactineae</taxon>
        <taxon>Cactaceae</taxon>
        <taxon>Cactoideae</taxon>
        <taxon>Echinocereeae</taxon>
        <taxon>Carnegiea</taxon>
    </lineage>
</organism>
<reference evidence="8" key="1">
    <citation type="submission" date="2022-04" db="EMBL/GenBank/DDBJ databases">
        <title>Carnegiea gigantea Genome sequencing and assembly v2.</title>
        <authorList>
            <person name="Copetti D."/>
            <person name="Sanderson M.J."/>
            <person name="Burquez A."/>
            <person name="Wojciechowski M.F."/>
        </authorList>
    </citation>
    <scope>NUCLEOTIDE SEQUENCE</scope>
    <source>
        <strain evidence="8">SGP5-SGP5p</strain>
        <tissue evidence="8">Aerial part</tissue>
    </source>
</reference>
<sequence>MKLLLQMLALFFIFQTTCFVACKEPIECKINDQDPSKVFYTIVVSQSGGGKFSTVKQAIDSIPLENDKWVKIALRPGTYTEQVKIMEKQCIVLEGQDRSTTIIQFDAHSDTEKSVTFDVFAHNFVARGITFKACLFMYCVFELISAPPSLFLFSKFHGTLSHDGLYREMSHTLISRLLNLKGKCVNTYNLPDDATSKKIAPAVAFRSYGDKQAFFNCGFEGYQDTLWDCLGRHYYDSCYIEGAIDFIWGKGASIFQKCSINVTGDGYITAQGKSTSDQLSGFVFNRCIVSGQGQALLGRAYDAFASVIFMNSYFGDVIKPEGWDLWKQTGYKQDVTFAEYNCKGPGADTSKRVPWSKTVSASGVRAYSTKAFIDKDGWIEKLP</sequence>
<evidence type="ECO:0000256" key="3">
    <source>
        <dbReference type="ARBA" id="ARBA00013229"/>
    </source>
</evidence>
<comment type="similarity">
    <text evidence="2">Belongs to the pectinesterase family.</text>
</comment>
<dbReference type="SUPFAM" id="SSF51126">
    <property type="entry name" value="Pectin lyase-like"/>
    <property type="match status" value="1"/>
</dbReference>
<evidence type="ECO:0000259" key="7">
    <source>
        <dbReference type="Pfam" id="PF01095"/>
    </source>
</evidence>
<evidence type="ECO:0000256" key="5">
    <source>
        <dbReference type="ARBA" id="ARBA00023085"/>
    </source>
</evidence>
<dbReference type="EC" id="3.1.1.11" evidence="3"/>
<feature type="chain" id="PRO_5040305041" description="pectinesterase" evidence="6">
    <location>
        <begin position="23"/>
        <end position="383"/>
    </location>
</feature>
<dbReference type="Gene3D" id="2.160.20.10">
    <property type="entry name" value="Single-stranded right-handed beta-helix, Pectin lyase-like"/>
    <property type="match status" value="1"/>
</dbReference>
<dbReference type="PANTHER" id="PTHR31321">
    <property type="entry name" value="ACYL-COA THIOESTER HYDROLASE YBHC-RELATED"/>
    <property type="match status" value="1"/>
</dbReference>
<feature type="domain" description="Pectinesterase catalytic" evidence="7">
    <location>
        <begin position="200"/>
        <end position="375"/>
    </location>
</feature>
<evidence type="ECO:0000313" key="8">
    <source>
        <dbReference type="EMBL" id="KAJ8448479.1"/>
    </source>
</evidence>
<dbReference type="InterPro" id="IPR012334">
    <property type="entry name" value="Pectin_lyas_fold"/>
</dbReference>
<protein>
    <recommendedName>
        <fullName evidence="3">pectinesterase</fullName>
        <ecNumber evidence="3">3.1.1.11</ecNumber>
    </recommendedName>
</protein>
<evidence type="ECO:0000256" key="1">
    <source>
        <dbReference type="ARBA" id="ARBA00005184"/>
    </source>
</evidence>
<dbReference type="EMBL" id="JAKOGI010000029">
    <property type="protein sequence ID" value="KAJ8448479.1"/>
    <property type="molecule type" value="Genomic_DNA"/>
</dbReference>
<feature type="signal peptide" evidence="6">
    <location>
        <begin position="1"/>
        <end position="22"/>
    </location>
</feature>
<accession>A0A9Q1KT91</accession>
<dbReference type="GO" id="GO:0042545">
    <property type="term" value="P:cell wall modification"/>
    <property type="evidence" value="ECO:0007669"/>
    <property type="project" value="InterPro"/>
</dbReference>
<comment type="pathway">
    <text evidence="1">Glycan metabolism; pectin degradation; 2-dehydro-3-deoxy-D-gluconate from pectin: step 1/5.</text>
</comment>
<gene>
    <name evidence="8" type="ORF">Cgig2_012123</name>
</gene>